<dbReference type="EMBL" id="FNAO01000002">
    <property type="protein sequence ID" value="SDD86811.1"/>
    <property type="molecule type" value="Genomic_DNA"/>
</dbReference>
<keyword evidence="4" id="KW-1185">Reference proteome</keyword>
<keyword evidence="1" id="KW-0472">Membrane</keyword>
<gene>
    <name evidence="3" type="ORF">SAMN05421636_102161</name>
</gene>
<dbReference type="InterPro" id="IPR011429">
    <property type="entry name" value="Cyt_c_Planctomycete-type"/>
</dbReference>
<sequence length="479" mass="53206">MTDTLKNRWADYTVLGLSVFLMFCLLFESYIELPNMVSWLGRWHPLVLHFPIVLLLIAIFLGLTGKAVPRPLLVVAVLSTLITAILGFFLGMDVPIKGDLLFWHQWLGGGTALIAALWYGLDAIGLEKTVYIRALQIVLIGLIGFTGHYGGMVTHGEEFLAFPTEEPEHKIPENPMVYKDVVFRILDDKCVSCHNPNKQKGELVMTSFDRLLQGGENGPILEAGKPGESEMIKRVHLPMDDEDHMPPEGKDPLQENEIAILEQWIALGASDTVRLDQLPRSEPLVGLIQELMVPEASERWAKIPKVADSTLQNLGSDYLTVSRVASNTEALNVVIFPPPEYRPKTITDLKRIANNIVALDLSRLPIGMAEIDVIATFANLENLELDKTPVTDAGVEKLASLEKLELLKIFDTKITDKSISTFKKLPNLKSLYLYKTGVSENAVASLKKERPDLLINDGIDKEMQAFFVATDSVISNSNP</sequence>
<keyword evidence="1" id="KW-0812">Transmembrane</keyword>
<dbReference type="SUPFAM" id="SSF52047">
    <property type="entry name" value="RNI-like"/>
    <property type="match status" value="1"/>
</dbReference>
<evidence type="ECO:0000256" key="1">
    <source>
        <dbReference type="SAM" id="Phobius"/>
    </source>
</evidence>
<dbReference type="Pfam" id="PF07635">
    <property type="entry name" value="PSCyt1"/>
    <property type="match status" value="1"/>
</dbReference>
<evidence type="ECO:0000259" key="2">
    <source>
        <dbReference type="Pfam" id="PF07635"/>
    </source>
</evidence>
<dbReference type="OrthoDB" id="1099022at2"/>
<dbReference type="AlphaFoldDB" id="A0A1G6Y991"/>
<keyword evidence="1" id="KW-1133">Transmembrane helix</keyword>
<dbReference type="Gene3D" id="3.80.10.10">
    <property type="entry name" value="Ribonuclease Inhibitor"/>
    <property type="match status" value="1"/>
</dbReference>
<evidence type="ECO:0000313" key="3">
    <source>
        <dbReference type="EMBL" id="SDD86811.1"/>
    </source>
</evidence>
<reference evidence="3 4" key="1">
    <citation type="submission" date="2016-10" db="EMBL/GenBank/DDBJ databases">
        <authorList>
            <person name="de Groot N.N."/>
        </authorList>
    </citation>
    <scope>NUCLEOTIDE SEQUENCE [LARGE SCALE GENOMIC DNA]</scope>
    <source>
        <strain evidence="3 4">DSM 23421</strain>
    </source>
</reference>
<feature type="transmembrane region" description="Helical" evidence="1">
    <location>
        <begin position="43"/>
        <end position="65"/>
    </location>
</feature>
<dbReference type="Proteomes" id="UP000199109">
    <property type="component" value="Unassembled WGS sequence"/>
</dbReference>
<feature type="domain" description="Cytochrome C Planctomycete-type" evidence="2">
    <location>
        <begin position="190"/>
        <end position="249"/>
    </location>
</feature>
<organism evidence="3 4">
    <name type="scientific">Pricia antarctica</name>
    <dbReference type="NCBI Taxonomy" id="641691"/>
    <lineage>
        <taxon>Bacteria</taxon>
        <taxon>Pseudomonadati</taxon>
        <taxon>Bacteroidota</taxon>
        <taxon>Flavobacteriia</taxon>
        <taxon>Flavobacteriales</taxon>
        <taxon>Flavobacteriaceae</taxon>
        <taxon>Pricia</taxon>
    </lineage>
</organism>
<name>A0A1G6Y991_9FLAO</name>
<dbReference type="STRING" id="641691.SAMN05421636_102161"/>
<dbReference type="RefSeq" id="WP_091865917.1">
    <property type="nucleotide sequence ID" value="NZ_FNAO01000002.1"/>
</dbReference>
<feature type="transmembrane region" description="Helical" evidence="1">
    <location>
        <begin position="103"/>
        <end position="121"/>
    </location>
</feature>
<evidence type="ECO:0000313" key="4">
    <source>
        <dbReference type="Proteomes" id="UP000199109"/>
    </source>
</evidence>
<feature type="transmembrane region" description="Helical" evidence="1">
    <location>
        <begin position="72"/>
        <end position="91"/>
    </location>
</feature>
<proteinExistence type="predicted"/>
<feature type="transmembrane region" description="Helical" evidence="1">
    <location>
        <begin position="130"/>
        <end position="150"/>
    </location>
</feature>
<protein>
    <submittedName>
        <fullName evidence="3">Uncharacterized membrane protein</fullName>
    </submittedName>
</protein>
<feature type="transmembrane region" description="Helical" evidence="1">
    <location>
        <begin position="12"/>
        <end position="31"/>
    </location>
</feature>
<dbReference type="InterPro" id="IPR032675">
    <property type="entry name" value="LRR_dom_sf"/>
</dbReference>
<dbReference type="PANTHER" id="PTHR35889">
    <property type="entry name" value="CYCLOINULO-OLIGOSACCHARIDE FRUCTANOTRANSFERASE-RELATED"/>
    <property type="match status" value="1"/>
</dbReference>
<dbReference type="PANTHER" id="PTHR35889:SF3">
    <property type="entry name" value="F-BOX DOMAIN-CONTAINING PROTEIN"/>
    <property type="match status" value="1"/>
</dbReference>
<accession>A0A1G6Y991</accession>